<dbReference type="GO" id="GO:0071555">
    <property type="term" value="P:cell wall organization"/>
    <property type="evidence" value="ECO:0007669"/>
    <property type="project" value="UniProtKB-KW"/>
</dbReference>
<evidence type="ECO:0000313" key="10">
    <source>
        <dbReference type="EMBL" id="QIV88583.1"/>
    </source>
</evidence>
<evidence type="ECO:0000256" key="5">
    <source>
        <dbReference type="ARBA" id="ARBA00023239"/>
    </source>
</evidence>
<dbReference type="EMBL" id="CP032549">
    <property type="protein sequence ID" value="QIV88583.1"/>
    <property type="molecule type" value="Genomic_DNA"/>
</dbReference>
<dbReference type="EC" id="4.2.2.29" evidence="7"/>
<dbReference type="AlphaFoldDB" id="A0A6H0SH29"/>
<evidence type="ECO:0000313" key="11">
    <source>
        <dbReference type="Proteomes" id="UP000502331"/>
    </source>
</evidence>
<dbReference type="HAMAP" id="MF_02065">
    <property type="entry name" value="MltG"/>
    <property type="match status" value="1"/>
</dbReference>
<dbReference type="PANTHER" id="PTHR30518">
    <property type="entry name" value="ENDOLYTIC MUREIN TRANSGLYCOSYLASE"/>
    <property type="match status" value="1"/>
</dbReference>
<keyword evidence="1 7" id="KW-1003">Cell membrane</keyword>
<reference evidence="9 11" key="1">
    <citation type="submission" date="2018-09" db="EMBL/GenBank/DDBJ databases">
        <title>Glutamicibacter mishrai S5-52T (LMG 29155T = KCTC 39846T).</title>
        <authorList>
            <person name="Das S.K."/>
        </authorList>
    </citation>
    <scope>NUCLEOTIDE SEQUENCE [LARGE SCALE GENOMIC DNA]</scope>
    <source>
        <strain evidence="9 11">S5-52</strain>
    </source>
</reference>
<accession>A0A6H0SH29</accession>
<keyword evidence="5 7" id="KW-0456">Lyase</keyword>
<feature type="transmembrane region" description="Helical" evidence="7">
    <location>
        <begin position="121"/>
        <end position="141"/>
    </location>
</feature>
<dbReference type="Pfam" id="PF02618">
    <property type="entry name" value="YceG"/>
    <property type="match status" value="1"/>
</dbReference>
<keyword evidence="4 7" id="KW-0472">Membrane</keyword>
<keyword evidence="2 7" id="KW-0812">Transmembrane</keyword>
<keyword evidence="3 7" id="KW-1133">Transmembrane helix</keyword>
<evidence type="ECO:0000256" key="8">
    <source>
        <dbReference type="SAM" id="MobiDB-lite"/>
    </source>
</evidence>
<name>A0A6H0SH29_9MICC</name>
<dbReference type="Proteomes" id="UP000502331">
    <property type="component" value="Chromosome"/>
</dbReference>
<proteinExistence type="inferred from homology"/>
<dbReference type="PANTHER" id="PTHR30518:SF2">
    <property type="entry name" value="ENDOLYTIC MUREIN TRANSGLYCOSYLASE"/>
    <property type="match status" value="1"/>
</dbReference>
<evidence type="ECO:0000256" key="4">
    <source>
        <dbReference type="ARBA" id="ARBA00023136"/>
    </source>
</evidence>
<protein>
    <recommendedName>
        <fullName evidence="7">Endolytic murein transglycosylase</fullName>
        <ecNumber evidence="7">4.2.2.29</ecNumber>
    </recommendedName>
    <alternativeName>
        <fullName evidence="7">Peptidoglycan lytic transglycosylase</fullName>
    </alternativeName>
    <alternativeName>
        <fullName evidence="7">Peptidoglycan polymerization terminase</fullName>
    </alternativeName>
</protein>
<dbReference type="Gene3D" id="3.30.1490.480">
    <property type="entry name" value="Endolytic murein transglycosylase"/>
    <property type="match status" value="1"/>
</dbReference>
<comment type="catalytic activity">
    <reaction evidence="7">
        <text>a peptidoglycan chain = a peptidoglycan chain with N-acetyl-1,6-anhydromuramyl-[peptide] at the reducing end + a peptidoglycan chain with N-acetylglucosamine at the non-reducing end.</text>
        <dbReference type="EC" id="4.2.2.29"/>
    </reaction>
</comment>
<evidence type="ECO:0000256" key="1">
    <source>
        <dbReference type="ARBA" id="ARBA00022475"/>
    </source>
</evidence>
<dbReference type="GO" id="GO:0005886">
    <property type="term" value="C:plasma membrane"/>
    <property type="evidence" value="ECO:0007669"/>
    <property type="project" value="UniProtKB-SubCell"/>
</dbReference>
<dbReference type="GO" id="GO:0008932">
    <property type="term" value="F:lytic endotransglycosylase activity"/>
    <property type="evidence" value="ECO:0007669"/>
    <property type="project" value="UniProtKB-UniRule"/>
</dbReference>
<dbReference type="GO" id="GO:0009252">
    <property type="term" value="P:peptidoglycan biosynthetic process"/>
    <property type="evidence" value="ECO:0007669"/>
    <property type="project" value="UniProtKB-UniRule"/>
</dbReference>
<evidence type="ECO:0000313" key="9">
    <source>
        <dbReference type="EMBL" id="QIV85645.1"/>
    </source>
</evidence>
<dbReference type="RefSeq" id="WP_172510952.1">
    <property type="nucleotide sequence ID" value="NZ_CP032549.1"/>
</dbReference>
<dbReference type="InterPro" id="IPR003770">
    <property type="entry name" value="MLTG-like"/>
</dbReference>
<evidence type="ECO:0000256" key="6">
    <source>
        <dbReference type="ARBA" id="ARBA00023316"/>
    </source>
</evidence>
<keyword evidence="11" id="KW-1185">Reference proteome</keyword>
<keyword evidence="6 7" id="KW-0961">Cell wall biogenesis/degradation</keyword>
<evidence type="ECO:0000256" key="3">
    <source>
        <dbReference type="ARBA" id="ARBA00022989"/>
    </source>
</evidence>
<comment type="subcellular location">
    <subcellularLocation>
        <location evidence="7">Cell membrane</location>
        <topology evidence="7">Single-pass membrane protein</topology>
    </subcellularLocation>
</comment>
<sequence>MREEARQERQRETHRALYESFAAGQGLPIAEPSTPEVTGLDHYLNAPADPETAGDTNADAAGDKGGQDTHTRFLPTLAPVHTAQTPIVEPQDSLHSNGLLGQDDQEHEKLHRKKTRRKRNLVMLATVLIFALVVAGSFYFIKSLVKQFNPDDYPGPGGATVEFTVEDGQGLGVISRKLEDLDVISNDKLLIKAVENSKQANKVIHPGTYLLKSQMPAADAAEVLVDNRPGKVFYIGLKANLRMNAALEEIAKGSGLKLADLKKLANQPEKFGLPDSVPNLEGWLHPGEYRFALDSTPKEVLSKMVRATKDTLKDAGISDLDKGYRTLKVASILQAEAREKDYATVAGAIENRLNPANKETHGLLQVDSAVIYGLNRYSLQFSQAERKDAGNKYNTYVHRGLTPTPIGSPATSAIKAAANPQENGYYYWVTVNIKTGETKFASSYAEHQQNQAEFRAWCQQNSDVC</sequence>
<feature type="site" description="Important for catalytic activity" evidence="7">
    <location>
        <position position="336"/>
    </location>
</feature>
<evidence type="ECO:0000256" key="7">
    <source>
        <dbReference type="HAMAP-Rule" id="MF_02065"/>
    </source>
</evidence>
<comment type="function">
    <text evidence="7">Functions as a peptidoglycan terminase that cleaves nascent peptidoglycan strands endolytically to terminate their elongation.</text>
</comment>
<gene>
    <name evidence="7 9" type="primary">mltG</name>
    <name evidence="9" type="ORF">D3791_00025</name>
    <name evidence="10" type="ORF">D3791_16590</name>
</gene>
<organism evidence="9 11">
    <name type="scientific">Glutamicibacter mishrai</name>
    <dbReference type="NCBI Taxonomy" id="1775880"/>
    <lineage>
        <taxon>Bacteria</taxon>
        <taxon>Bacillati</taxon>
        <taxon>Actinomycetota</taxon>
        <taxon>Actinomycetes</taxon>
        <taxon>Micrococcales</taxon>
        <taxon>Micrococcaceae</taxon>
        <taxon>Glutamicibacter</taxon>
    </lineage>
</organism>
<comment type="similarity">
    <text evidence="7">Belongs to the transglycosylase MltG family.</text>
</comment>
<feature type="region of interest" description="Disordered" evidence="8">
    <location>
        <begin position="91"/>
        <end position="113"/>
    </location>
</feature>
<dbReference type="NCBIfam" id="TIGR00247">
    <property type="entry name" value="endolytic transglycosylase MltG"/>
    <property type="match status" value="1"/>
</dbReference>
<evidence type="ECO:0000256" key="2">
    <source>
        <dbReference type="ARBA" id="ARBA00022692"/>
    </source>
</evidence>
<feature type="compositionally biased region" description="Basic and acidic residues" evidence="8">
    <location>
        <begin position="61"/>
        <end position="71"/>
    </location>
</feature>
<feature type="region of interest" description="Disordered" evidence="8">
    <location>
        <begin position="20"/>
        <end position="72"/>
    </location>
</feature>
<dbReference type="EMBL" id="CP032549">
    <property type="protein sequence ID" value="QIV85645.1"/>
    <property type="molecule type" value="Genomic_DNA"/>
</dbReference>